<evidence type="ECO:0000256" key="1">
    <source>
        <dbReference type="SAM" id="Phobius"/>
    </source>
</evidence>
<dbReference type="Proteomes" id="UP000249056">
    <property type="component" value="Unassembled WGS sequence"/>
</dbReference>
<organism evidence="2 3">
    <name type="scientific">Monilinia fructigena</name>
    <dbReference type="NCBI Taxonomy" id="38457"/>
    <lineage>
        <taxon>Eukaryota</taxon>
        <taxon>Fungi</taxon>
        <taxon>Dikarya</taxon>
        <taxon>Ascomycota</taxon>
        <taxon>Pezizomycotina</taxon>
        <taxon>Leotiomycetes</taxon>
        <taxon>Helotiales</taxon>
        <taxon>Sclerotiniaceae</taxon>
        <taxon>Monilinia</taxon>
    </lineage>
</organism>
<sequence>MASNPGPTSPIVSTLTTTTIEIFIQTLPEYTTQFIVTHTAAPRIVISNDMIMTRYYKSWGLEDIVVAPVTQTFTISSVLTTSVIVSISTTISLRPPVEEKTVSMAQTITSTSTSVISSILSTSEFQSKIAANSSISKSISSASAFYQPPSILAALPLSSTSFRTPATGLTTSSAEQANRTITSPSRIVLGSILGGFAFICLLIFVFYLLRLRIRKWRHTSSPIITDDEAKFSELDDEKHRNGEEKIEPDEYETECYTLAELVAEKEDGGYRLGKLAELA</sequence>
<keyword evidence="1" id="KW-1133">Transmembrane helix</keyword>
<accession>A0A395IMI3</accession>
<dbReference type="OrthoDB" id="10457883at2759"/>
<keyword evidence="1" id="KW-0812">Transmembrane</keyword>
<feature type="transmembrane region" description="Helical" evidence="1">
    <location>
        <begin position="187"/>
        <end position="209"/>
    </location>
</feature>
<gene>
    <name evidence="2" type="ORF">DID88_009551</name>
</gene>
<keyword evidence="3" id="KW-1185">Reference proteome</keyword>
<proteinExistence type="predicted"/>
<evidence type="ECO:0000313" key="3">
    <source>
        <dbReference type="Proteomes" id="UP000249056"/>
    </source>
</evidence>
<protein>
    <recommendedName>
        <fullName evidence="4">Mid2 domain-containing protein</fullName>
    </recommendedName>
</protein>
<dbReference type="EMBL" id="QKRW01000030">
    <property type="protein sequence ID" value="RAL61512.1"/>
    <property type="molecule type" value="Genomic_DNA"/>
</dbReference>
<keyword evidence="1" id="KW-0472">Membrane</keyword>
<reference evidence="2 3" key="1">
    <citation type="submission" date="2018-06" db="EMBL/GenBank/DDBJ databases">
        <title>Genome Sequence of the Brown Rot Fungal Pathogen Monilinia fructigena.</title>
        <authorList>
            <person name="Landi L."/>
            <person name="De Miccolis Angelini R.M."/>
            <person name="Pollastro S."/>
            <person name="Abate D."/>
            <person name="Faretra F."/>
            <person name="Romanazzi G."/>
        </authorList>
    </citation>
    <scope>NUCLEOTIDE SEQUENCE [LARGE SCALE GENOMIC DNA]</scope>
    <source>
        <strain evidence="2 3">Mfrg269</strain>
    </source>
</reference>
<dbReference type="AlphaFoldDB" id="A0A395IMI3"/>
<evidence type="ECO:0008006" key="4">
    <source>
        <dbReference type="Google" id="ProtNLM"/>
    </source>
</evidence>
<evidence type="ECO:0000313" key="2">
    <source>
        <dbReference type="EMBL" id="RAL61512.1"/>
    </source>
</evidence>
<name>A0A395IMI3_9HELO</name>
<comment type="caution">
    <text evidence="2">The sequence shown here is derived from an EMBL/GenBank/DDBJ whole genome shotgun (WGS) entry which is preliminary data.</text>
</comment>